<reference evidence="2 3" key="1">
    <citation type="submission" date="2020-03" db="EMBL/GenBank/DDBJ databases">
        <title>Sequencing the genomes of 1000 actinobacteria strains.</title>
        <authorList>
            <person name="Klenk H.-P."/>
        </authorList>
    </citation>
    <scope>NUCLEOTIDE SEQUENCE [LARGE SCALE GENOMIC DNA]</scope>
    <source>
        <strain evidence="2 3">DSM 45685</strain>
    </source>
</reference>
<gene>
    <name evidence="2" type="ORF">FHU38_004653</name>
</gene>
<feature type="region of interest" description="Disordered" evidence="1">
    <location>
        <begin position="47"/>
        <end position="113"/>
    </location>
</feature>
<dbReference type="Proteomes" id="UP000545493">
    <property type="component" value="Unassembled WGS sequence"/>
</dbReference>
<proteinExistence type="predicted"/>
<feature type="compositionally biased region" description="Low complexity" evidence="1">
    <location>
        <begin position="53"/>
        <end position="71"/>
    </location>
</feature>
<accession>A0A7X5UV91</accession>
<dbReference type="AlphaFoldDB" id="A0A7X5UV91"/>
<evidence type="ECO:0000256" key="1">
    <source>
        <dbReference type="SAM" id="MobiDB-lite"/>
    </source>
</evidence>
<sequence>MVGGTATVGVRAAGDVSGATVVMTNGHTTVTGGTGTAGQAEEVKRRAREQARQARQQAQQARQQARAQAVATAPDSGAHASTVHHRGGSITNVTAGTVGIQAARQHGNTVHTD</sequence>
<dbReference type="RefSeq" id="WP_167175151.1">
    <property type="nucleotide sequence ID" value="NZ_JAAOYM010000001.1"/>
</dbReference>
<protein>
    <submittedName>
        <fullName evidence="2">Uncharacterized protein</fullName>
    </submittedName>
</protein>
<organism evidence="2 3">
    <name type="scientific">Saccharomonospora amisosensis</name>
    <dbReference type="NCBI Taxonomy" id="1128677"/>
    <lineage>
        <taxon>Bacteria</taxon>
        <taxon>Bacillati</taxon>
        <taxon>Actinomycetota</taxon>
        <taxon>Actinomycetes</taxon>
        <taxon>Pseudonocardiales</taxon>
        <taxon>Pseudonocardiaceae</taxon>
        <taxon>Saccharomonospora</taxon>
    </lineage>
</organism>
<dbReference type="EMBL" id="JAAOYM010000001">
    <property type="protein sequence ID" value="NIJ14309.1"/>
    <property type="molecule type" value="Genomic_DNA"/>
</dbReference>
<comment type="caution">
    <text evidence="2">The sequence shown here is derived from an EMBL/GenBank/DDBJ whole genome shotgun (WGS) entry which is preliminary data.</text>
</comment>
<name>A0A7X5UV91_9PSEU</name>
<keyword evidence="3" id="KW-1185">Reference proteome</keyword>
<evidence type="ECO:0000313" key="3">
    <source>
        <dbReference type="Proteomes" id="UP000545493"/>
    </source>
</evidence>
<evidence type="ECO:0000313" key="2">
    <source>
        <dbReference type="EMBL" id="NIJ14309.1"/>
    </source>
</evidence>